<dbReference type="AlphaFoldDB" id="A0A117NFT2"/>
<organism evidence="1">
    <name type="scientific">Picea glauca</name>
    <name type="common">White spruce</name>
    <name type="synonym">Pinus glauca</name>
    <dbReference type="NCBI Taxonomy" id="3330"/>
    <lineage>
        <taxon>Eukaryota</taxon>
        <taxon>Viridiplantae</taxon>
        <taxon>Streptophyta</taxon>
        <taxon>Embryophyta</taxon>
        <taxon>Tracheophyta</taxon>
        <taxon>Spermatophyta</taxon>
        <taxon>Pinopsida</taxon>
        <taxon>Pinidae</taxon>
        <taxon>Conifers I</taxon>
        <taxon>Pinales</taxon>
        <taxon>Pinaceae</taxon>
        <taxon>Picea</taxon>
    </lineage>
</organism>
<gene>
    <name evidence="1" type="ORF">ABT39_MTgene2336</name>
</gene>
<dbReference type="EMBL" id="LKAM01000016">
    <property type="protein sequence ID" value="KUM45770.1"/>
    <property type="molecule type" value="Genomic_DNA"/>
</dbReference>
<accession>A0A117NFT2</accession>
<sequence>MDRNSTGKSRRRRDWYDFLERVNMLLHSWTNRHFSRAGGITLIQSVGDGVKSTPLDGHLFHTQSLRIIFKLFIVDISKIRPEDQLAGTA</sequence>
<geneLocation type="mitochondrion" evidence="1"/>
<evidence type="ECO:0000313" key="1">
    <source>
        <dbReference type="EMBL" id="KUM45770.1"/>
    </source>
</evidence>
<comment type="caution">
    <text evidence="1">The sequence shown here is derived from an EMBL/GenBank/DDBJ whole genome shotgun (WGS) entry which is preliminary data.</text>
</comment>
<keyword evidence="1" id="KW-0496">Mitochondrion</keyword>
<name>A0A117NFT2_PICGL</name>
<proteinExistence type="predicted"/>
<reference evidence="1" key="1">
    <citation type="journal article" date="2015" name="Genome Biol. Evol.">
        <title>Organellar Genomes of White Spruce (Picea glauca): Assembly and Annotation.</title>
        <authorList>
            <person name="Jackman S.D."/>
            <person name="Warren R.L."/>
            <person name="Gibb E.A."/>
            <person name="Vandervalk B.P."/>
            <person name="Mohamadi H."/>
            <person name="Chu J."/>
            <person name="Raymond A."/>
            <person name="Pleasance S."/>
            <person name="Coope R."/>
            <person name="Wildung M.R."/>
            <person name="Ritland C.E."/>
            <person name="Bousquet J."/>
            <person name="Jones S.J."/>
            <person name="Bohlmann J."/>
            <person name="Birol I."/>
        </authorList>
    </citation>
    <scope>NUCLEOTIDE SEQUENCE [LARGE SCALE GENOMIC DNA]</scope>
    <source>
        <tissue evidence="1">Flushing bud</tissue>
    </source>
</reference>
<protein>
    <submittedName>
        <fullName evidence="1">Uncharacterized protein</fullName>
    </submittedName>
</protein>